<evidence type="ECO:0000313" key="3">
    <source>
        <dbReference type="Proteomes" id="UP001209570"/>
    </source>
</evidence>
<evidence type="ECO:0000259" key="1">
    <source>
        <dbReference type="Pfam" id="PF03184"/>
    </source>
</evidence>
<dbReference type="PANTHER" id="PTHR19303">
    <property type="entry name" value="TRANSPOSON"/>
    <property type="match status" value="1"/>
</dbReference>
<proteinExistence type="predicted"/>
<dbReference type="Proteomes" id="UP001209570">
    <property type="component" value="Unassembled WGS sequence"/>
</dbReference>
<organism evidence="2 3">
    <name type="scientific">Pythium insidiosum</name>
    <name type="common">Pythiosis disease agent</name>
    <dbReference type="NCBI Taxonomy" id="114742"/>
    <lineage>
        <taxon>Eukaryota</taxon>
        <taxon>Sar</taxon>
        <taxon>Stramenopiles</taxon>
        <taxon>Oomycota</taxon>
        <taxon>Peronosporomycetes</taxon>
        <taxon>Pythiales</taxon>
        <taxon>Pythiaceae</taxon>
        <taxon>Pythium</taxon>
    </lineage>
</organism>
<feature type="domain" description="DDE-1" evidence="1">
    <location>
        <begin position="218"/>
        <end position="384"/>
    </location>
</feature>
<dbReference type="InterPro" id="IPR004875">
    <property type="entry name" value="DDE_SF_endonuclease_dom"/>
</dbReference>
<dbReference type="InterPro" id="IPR036397">
    <property type="entry name" value="RNaseH_sf"/>
</dbReference>
<sequence>MVASGAVPRQRKRSYTIAEKQEALERVNDGEARKDVCAAMNISKEALRDWMKRAGAITKFSGSLKRKSLGGQGRHEGIPFSHELVVFMKDLRRDEQVVSTHHIIGFMKANYPKWVENYMRDKKSDESAYNALMKLAQRFAERHGFSQRTPTFTKVPSADLVATRLSFATTFWKTYASYGPSEIINIDETAVYYDTPPTRMWAEKGKSARITKAQKHSARLTVVISVRADGTKLPLFFIVRGTPGGSIDTAELPTYPPGHAYAVQENAWMDDSVWEAFVVGVLARHVHGPTVVLLDNFESHVSDEGKRLVAEEACAAVCSLPPNATAACQPLDVGVMGPLKANLRALWLKELSPARTAAEKRLAMIKRTIAAFETITSETIKGSFAKAIPKPSDVLAELLADVPDVDRLVDPHVTD</sequence>
<evidence type="ECO:0000313" key="2">
    <source>
        <dbReference type="EMBL" id="KAJ0390660.1"/>
    </source>
</evidence>
<dbReference type="InterPro" id="IPR036388">
    <property type="entry name" value="WH-like_DNA-bd_sf"/>
</dbReference>
<dbReference type="GO" id="GO:0004803">
    <property type="term" value="F:transposase activity"/>
    <property type="evidence" value="ECO:0007669"/>
    <property type="project" value="InterPro"/>
</dbReference>
<name>A0AAD5LQM6_PYTIN</name>
<protein>
    <recommendedName>
        <fullName evidence="1">DDE-1 domain-containing protein</fullName>
    </recommendedName>
</protein>
<dbReference type="GO" id="GO:0006313">
    <property type="term" value="P:DNA transposition"/>
    <property type="evidence" value="ECO:0007669"/>
    <property type="project" value="InterPro"/>
</dbReference>
<gene>
    <name evidence="2" type="ORF">P43SY_011835</name>
</gene>
<accession>A0AAD5LQM6</accession>
<dbReference type="Gene3D" id="3.30.420.10">
    <property type="entry name" value="Ribonuclease H-like superfamily/Ribonuclease H"/>
    <property type="match status" value="1"/>
</dbReference>
<dbReference type="EMBL" id="JAKCXM010001787">
    <property type="protein sequence ID" value="KAJ0390660.1"/>
    <property type="molecule type" value="Genomic_DNA"/>
</dbReference>
<dbReference type="GO" id="GO:0003677">
    <property type="term" value="F:DNA binding"/>
    <property type="evidence" value="ECO:0007669"/>
    <property type="project" value="InterPro"/>
</dbReference>
<dbReference type="PANTHER" id="PTHR19303:SF57">
    <property type="entry name" value="HTH CENPB-TYPE DOMAIN-CONTAINING PROTEIN"/>
    <property type="match status" value="1"/>
</dbReference>
<dbReference type="InterPro" id="IPR002514">
    <property type="entry name" value="Transposase_8"/>
</dbReference>
<reference evidence="2" key="1">
    <citation type="submission" date="2021-12" db="EMBL/GenBank/DDBJ databases">
        <title>Prjna785345.</title>
        <authorList>
            <person name="Rujirawat T."/>
            <person name="Krajaejun T."/>
        </authorList>
    </citation>
    <scope>NUCLEOTIDE SEQUENCE</scope>
    <source>
        <strain evidence="2">Pi057C3</strain>
    </source>
</reference>
<dbReference type="AlphaFoldDB" id="A0AAD5LQM6"/>
<dbReference type="Pfam" id="PF03184">
    <property type="entry name" value="DDE_1"/>
    <property type="match status" value="1"/>
</dbReference>
<comment type="caution">
    <text evidence="2">The sequence shown here is derived from an EMBL/GenBank/DDBJ whole genome shotgun (WGS) entry which is preliminary data.</text>
</comment>
<dbReference type="GO" id="GO:0005634">
    <property type="term" value="C:nucleus"/>
    <property type="evidence" value="ECO:0007669"/>
    <property type="project" value="TreeGrafter"/>
</dbReference>
<dbReference type="SUPFAM" id="SSF46689">
    <property type="entry name" value="Homeodomain-like"/>
    <property type="match status" value="1"/>
</dbReference>
<dbReference type="InterPro" id="IPR009057">
    <property type="entry name" value="Homeodomain-like_sf"/>
</dbReference>
<dbReference type="Gene3D" id="1.10.10.10">
    <property type="entry name" value="Winged helix-like DNA-binding domain superfamily/Winged helix DNA-binding domain"/>
    <property type="match status" value="1"/>
</dbReference>
<dbReference type="InterPro" id="IPR050863">
    <property type="entry name" value="CenT-Element_Derived"/>
</dbReference>
<dbReference type="Pfam" id="PF01527">
    <property type="entry name" value="HTH_Tnp_1"/>
    <property type="match status" value="1"/>
</dbReference>
<keyword evidence="3" id="KW-1185">Reference proteome</keyword>